<dbReference type="OrthoDB" id="327567at2759"/>
<dbReference type="Pfam" id="PF00754">
    <property type="entry name" value="F5_F8_type_C"/>
    <property type="match status" value="1"/>
</dbReference>
<accession>A0A077ZYD8</accession>
<organism evidence="3 4">
    <name type="scientific">Stylonychia lemnae</name>
    <name type="common">Ciliate</name>
    <dbReference type="NCBI Taxonomy" id="5949"/>
    <lineage>
        <taxon>Eukaryota</taxon>
        <taxon>Sar</taxon>
        <taxon>Alveolata</taxon>
        <taxon>Ciliophora</taxon>
        <taxon>Intramacronucleata</taxon>
        <taxon>Spirotrichea</taxon>
        <taxon>Stichotrichia</taxon>
        <taxon>Sporadotrichida</taxon>
        <taxon>Oxytrichidae</taxon>
        <taxon>Stylonychinae</taxon>
        <taxon>Stylonychia</taxon>
    </lineage>
</organism>
<protein>
    <recommendedName>
        <fullName evidence="2">F5/8 type C domain-containing protein</fullName>
    </recommendedName>
</protein>
<name>A0A077ZYD8_STYLE</name>
<feature type="compositionally biased region" description="Polar residues" evidence="1">
    <location>
        <begin position="34"/>
        <end position="56"/>
    </location>
</feature>
<evidence type="ECO:0000256" key="1">
    <source>
        <dbReference type="SAM" id="MobiDB-lite"/>
    </source>
</evidence>
<sequence length="585" mass="66630">MQKDKEALYQINSSLFEEETSILIKAESNERTSRVSSTMSAQQVASAQQDINNLPKTSEDSDIQEEFFEKNDDNKDTDQPQVPLNDNLQVLELVEDIQQLFNYAVHAQVFVTKNSKIGLCSRNQFALILRTNLLVFICQEVCLGILIQDTYSNFNFYKCYQAEYLTLRYLLLSINYYLFCKDYRSVSQSVLFTQKLHIENQVRNGQDPQLTAWSSVDLWSTLKLFFAVLNQGIVAAIICSSKLSDGGSLGLITNFSAVLIVCELDDIFYSVVKSSKLKKEMRLTMVKQFQILRNEAIAQFKLLQDPEIDAKVTVLDQSNDKDLSATEAAKQQIENTSYGPVDEIKAKRIIQAIQGNVLVMNDLSQKFKHLNPAKLNMILQTTPDQFNVSTEQKLEDKFMTVTIDETKVNGKYLNLLPPSYVCKFVFLMSFAYLIYSDVQREPNLLGINEAGYRVTASSSYPNYEPLYSKLDSDNKGLFGRGSAWCPQEAKQGQYIQISSESDEYWDHIMIQGAANEDKWVTFVAIYESSDLKEFNLVDNVLANTDSNSKTKITLSGQETAKAIRLQPILWNNFPCLRFEAYIIQN</sequence>
<evidence type="ECO:0000313" key="4">
    <source>
        <dbReference type="Proteomes" id="UP000039865"/>
    </source>
</evidence>
<dbReference type="SUPFAM" id="SSF49785">
    <property type="entry name" value="Galactose-binding domain-like"/>
    <property type="match status" value="1"/>
</dbReference>
<gene>
    <name evidence="3" type="primary">Contig12711.g13563</name>
    <name evidence="3" type="ORF">STYLEM_3853</name>
</gene>
<dbReference type="Gene3D" id="2.60.120.260">
    <property type="entry name" value="Galactose-binding domain-like"/>
    <property type="match status" value="1"/>
</dbReference>
<evidence type="ECO:0000259" key="2">
    <source>
        <dbReference type="PROSITE" id="PS50022"/>
    </source>
</evidence>
<evidence type="ECO:0000313" key="3">
    <source>
        <dbReference type="EMBL" id="CDW74870.1"/>
    </source>
</evidence>
<feature type="domain" description="F5/8 type C" evidence="2">
    <location>
        <begin position="439"/>
        <end position="583"/>
    </location>
</feature>
<dbReference type="PANTHER" id="PTHR24543">
    <property type="entry name" value="MULTICOPPER OXIDASE-RELATED"/>
    <property type="match status" value="1"/>
</dbReference>
<dbReference type="PROSITE" id="PS50022">
    <property type="entry name" value="FA58C_3"/>
    <property type="match status" value="1"/>
</dbReference>
<dbReference type="Proteomes" id="UP000039865">
    <property type="component" value="Unassembled WGS sequence"/>
</dbReference>
<dbReference type="AlphaFoldDB" id="A0A077ZYD8"/>
<proteinExistence type="predicted"/>
<keyword evidence="4" id="KW-1185">Reference proteome</keyword>
<dbReference type="InterPro" id="IPR008979">
    <property type="entry name" value="Galactose-bd-like_sf"/>
</dbReference>
<feature type="region of interest" description="Disordered" evidence="1">
    <location>
        <begin position="27"/>
        <end position="59"/>
    </location>
</feature>
<dbReference type="InterPro" id="IPR000421">
    <property type="entry name" value="FA58C"/>
</dbReference>
<reference evidence="3 4" key="1">
    <citation type="submission" date="2014-06" db="EMBL/GenBank/DDBJ databases">
        <authorList>
            <person name="Swart Estienne"/>
        </authorList>
    </citation>
    <scope>NUCLEOTIDE SEQUENCE [LARGE SCALE GENOMIC DNA]</scope>
    <source>
        <strain evidence="3 4">130c</strain>
    </source>
</reference>
<dbReference type="InParanoid" id="A0A077ZYD8"/>
<dbReference type="EMBL" id="CCKQ01003731">
    <property type="protein sequence ID" value="CDW74870.1"/>
    <property type="molecule type" value="Genomic_DNA"/>
</dbReference>